<feature type="region of interest" description="Disordered" evidence="1">
    <location>
        <begin position="1"/>
        <end position="76"/>
    </location>
</feature>
<dbReference type="Proteomes" id="UP000507222">
    <property type="component" value="Unassembled WGS sequence"/>
</dbReference>
<accession>A0A6J5TWM4</accession>
<protein>
    <submittedName>
        <fullName evidence="2">Uncharacterized protein</fullName>
    </submittedName>
</protein>
<name>A0A6J5TWM4_PRUAR</name>
<dbReference type="AlphaFoldDB" id="A0A6J5TWM4"/>
<evidence type="ECO:0000256" key="1">
    <source>
        <dbReference type="SAM" id="MobiDB-lite"/>
    </source>
</evidence>
<sequence length="229" mass="25155">MGSRPNPSLHRALPHSLSPLLPLSHLPPHPPPALPHQPCPPQTNHSRPQPPPLPPLPHDGRWMHPLDPLPRHPKPRLDPLLPTPHFPNWAPLLLGLHLLPLKNPRIPRHPLHHPEWLHPTADLPPRVPPRDRAGHVLPVAAHVPVLVPGGARDQRVGARAHVRILFPVRGWDPTQVEAGGDGLPDRAVFVQLRGVGSDAVPAFLRVGLLRDLGLVLQCGLQCLSFGSFR</sequence>
<dbReference type="EMBL" id="CAEKDK010000001">
    <property type="protein sequence ID" value="CAB4267754.1"/>
    <property type="molecule type" value="Genomic_DNA"/>
</dbReference>
<feature type="compositionally biased region" description="Low complexity" evidence="1">
    <location>
        <begin position="7"/>
        <end position="24"/>
    </location>
</feature>
<reference evidence="2 3" key="1">
    <citation type="submission" date="2020-05" db="EMBL/GenBank/DDBJ databases">
        <authorList>
            <person name="Campoy J."/>
            <person name="Schneeberger K."/>
            <person name="Spophaly S."/>
        </authorList>
    </citation>
    <scope>NUCLEOTIDE SEQUENCE [LARGE SCALE GENOMIC DNA]</scope>
    <source>
        <strain evidence="2">PruArmRojPasFocal</strain>
    </source>
</reference>
<gene>
    <name evidence="2" type="ORF">CURHAP_LOCUS10615</name>
</gene>
<feature type="compositionally biased region" description="Pro residues" evidence="1">
    <location>
        <begin position="25"/>
        <end position="41"/>
    </location>
</feature>
<proteinExistence type="predicted"/>
<evidence type="ECO:0000313" key="3">
    <source>
        <dbReference type="Proteomes" id="UP000507222"/>
    </source>
</evidence>
<feature type="compositionally biased region" description="Pro residues" evidence="1">
    <location>
        <begin position="48"/>
        <end position="57"/>
    </location>
</feature>
<evidence type="ECO:0000313" key="2">
    <source>
        <dbReference type="EMBL" id="CAB4267754.1"/>
    </source>
</evidence>
<organism evidence="2 3">
    <name type="scientific">Prunus armeniaca</name>
    <name type="common">Apricot</name>
    <name type="synonym">Armeniaca vulgaris</name>
    <dbReference type="NCBI Taxonomy" id="36596"/>
    <lineage>
        <taxon>Eukaryota</taxon>
        <taxon>Viridiplantae</taxon>
        <taxon>Streptophyta</taxon>
        <taxon>Embryophyta</taxon>
        <taxon>Tracheophyta</taxon>
        <taxon>Spermatophyta</taxon>
        <taxon>Magnoliopsida</taxon>
        <taxon>eudicotyledons</taxon>
        <taxon>Gunneridae</taxon>
        <taxon>Pentapetalae</taxon>
        <taxon>rosids</taxon>
        <taxon>fabids</taxon>
        <taxon>Rosales</taxon>
        <taxon>Rosaceae</taxon>
        <taxon>Amygdaloideae</taxon>
        <taxon>Amygdaleae</taxon>
        <taxon>Prunus</taxon>
    </lineage>
</organism>